<protein>
    <submittedName>
        <fullName evidence="5">Glycosyl hydrolase family 1</fullName>
    </submittedName>
</protein>
<dbReference type="GO" id="GO:0005975">
    <property type="term" value="P:carbohydrate metabolic process"/>
    <property type="evidence" value="ECO:0007669"/>
    <property type="project" value="InterPro"/>
</dbReference>
<dbReference type="Pfam" id="PF00232">
    <property type="entry name" value="Glyco_hydro_1"/>
    <property type="match status" value="1"/>
</dbReference>
<comment type="similarity">
    <text evidence="1 4">Belongs to the glycosyl hydrolase 1 family.</text>
</comment>
<accession>A0A833S4K7</accession>
<evidence type="ECO:0000313" key="5">
    <source>
        <dbReference type="EMBL" id="KAF4040332.1"/>
    </source>
</evidence>
<evidence type="ECO:0000256" key="3">
    <source>
        <dbReference type="ARBA" id="ARBA00023295"/>
    </source>
</evidence>
<organism evidence="5 6">
    <name type="scientific">Phytophthora infestans</name>
    <name type="common">Potato late blight agent</name>
    <name type="synonym">Botrytis infestans</name>
    <dbReference type="NCBI Taxonomy" id="4787"/>
    <lineage>
        <taxon>Eukaryota</taxon>
        <taxon>Sar</taxon>
        <taxon>Stramenopiles</taxon>
        <taxon>Oomycota</taxon>
        <taxon>Peronosporomycetes</taxon>
        <taxon>Peronosporales</taxon>
        <taxon>Peronosporaceae</taxon>
        <taxon>Phytophthora</taxon>
    </lineage>
</organism>
<sequence length="223" mass="24934">MKANIAAAERSIAFHLGWLADPIYKGDYPQIMKDRLGDRLPVFTEEQKKLLKGSSDFFGLNNYSSAFAKPSDTYKTGELPPSDNTGSFFQDEGVTSYEDPSWEPTAAMWNFVTPWGLKKLCVHISQTYQSKNGIIITENGSSWPDQSKDEGIKDVKRIDFFEQYLTGVHEAIQEGADVRGYGRSSTTTNGLEDSTSVLDLFGWTLILRNNGFQSNYSDIDAIP</sequence>
<dbReference type="InterPro" id="IPR001360">
    <property type="entry name" value="Glyco_hydro_1"/>
</dbReference>
<dbReference type="EMBL" id="WSZM01000149">
    <property type="protein sequence ID" value="KAF4040332.1"/>
    <property type="molecule type" value="Genomic_DNA"/>
</dbReference>
<reference evidence="5" key="1">
    <citation type="submission" date="2020-04" db="EMBL/GenBank/DDBJ databases">
        <title>Hybrid Assembly of Korean Phytophthora infestans isolates.</title>
        <authorList>
            <person name="Prokchorchik M."/>
            <person name="Lee Y."/>
            <person name="Seo J."/>
            <person name="Cho J.-H."/>
            <person name="Park Y.-E."/>
            <person name="Jang D.-C."/>
            <person name="Im J.-S."/>
            <person name="Choi J.-G."/>
            <person name="Park H.-J."/>
            <person name="Lee G.-B."/>
            <person name="Lee Y.-G."/>
            <person name="Hong S.-Y."/>
            <person name="Cho K."/>
            <person name="Sohn K.H."/>
        </authorList>
    </citation>
    <scope>NUCLEOTIDE SEQUENCE</scope>
    <source>
        <strain evidence="5">KR_1_A1</strain>
    </source>
</reference>
<evidence type="ECO:0000256" key="2">
    <source>
        <dbReference type="ARBA" id="ARBA00022801"/>
    </source>
</evidence>
<dbReference type="PANTHER" id="PTHR10353:SF36">
    <property type="entry name" value="LP05116P"/>
    <property type="match status" value="1"/>
</dbReference>
<keyword evidence="3" id="KW-0326">Glycosidase</keyword>
<name>A0A833S4K7_PHYIN</name>
<evidence type="ECO:0000256" key="4">
    <source>
        <dbReference type="RuleBase" id="RU003690"/>
    </source>
</evidence>
<gene>
    <name evidence="5" type="ORF">GN244_ATG07527</name>
</gene>
<keyword evidence="2 5" id="KW-0378">Hydrolase</keyword>
<dbReference type="Proteomes" id="UP000602510">
    <property type="component" value="Unassembled WGS sequence"/>
</dbReference>
<dbReference type="PANTHER" id="PTHR10353">
    <property type="entry name" value="GLYCOSYL HYDROLASE"/>
    <property type="match status" value="1"/>
</dbReference>
<evidence type="ECO:0000256" key="1">
    <source>
        <dbReference type="ARBA" id="ARBA00010838"/>
    </source>
</evidence>
<keyword evidence="6" id="KW-1185">Reference proteome</keyword>
<proteinExistence type="inferred from homology"/>
<dbReference type="InterPro" id="IPR017853">
    <property type="entry name" value="GH"/>
</dbReference>
<dbReference type="Gene3D" id="3.20.20.80">
    <property type="entry name" value="Glycosidases"/>
    <property type="match status" value="1"/>
</dbReference>
<dbReference type="GO" id="GO:0008422">
    <property type="term" value="F:beta-glucosidase activity"/>
    <property type="evidence" value="ECO:0007669"/>
    <property type="project" value="TreeGrafter"/>
</dbReference>
<dbReference type="AlphaFoldDB" id="A0A833S4K7"/>
<dbReference type="PRINTS" id="PR00131">
    <property type="entry name" value="GLHYDRLASE1"/>
</dbReference>
<evidence type="ECO:0000313" key="6">
    <source>
        <dbReference type="Proteomes" id="UP000602510"/>
    </source>
</evidence>
<dbReference type="SUPFAM" id="SSF51445">
    <property type="entry name" value="(Trans)glycosidases"/>
    <property type="match status" value="1"/>
</dbReference>
<comment type="caution">
    <text evidence="5">The sequence shown here is derived from an EMBL/GenBank/DDBJ whole genome shotgun (WGS) entry which is preliminary data.</text>
</comment>